<reference evidence="1 2" key="1">
    <citation type="submission" date="2016-10" db="EMBL/GenBank/DDBJ databases">
        <authorList>
            <person name="de Groot N.N."/>
        </authorList>
    </citation>
    <scope>NUCLEOTIDE SEQUENCE [LARGE SCALE GENOMIC DNA]</scope>
    <source>
        <strain evidence="1 2">CGMCC 1.7056</strain>
    </source>
</reference>
<gene>
    <name evidence="1" type="ORF">SAMN04487968_112122</name>
</gene>
<sequence>MADAFLTYSSLDAAAADIMTVKDDLLTLLGEVQTAVDGLGSDFHTQVASNTYEHTVTEFVTSTTKALNGLHGVAQILTATVDTFGQADAALAKGISG</sequence>
<proteinExistence type="predicted"/>
<dbReference type="AlphaFoldDB" id="A0A1I1MIL5"/>
<organism evidence="1 2">
    <name type="scientific">Nocardioides terrae</name>
    <dbReference type="NCBI Taxonomy" id="574651"/>
    <lineage>
        <taxon>Bacteria</taxon>
        <taxon>Bacillati</taxon>
        <taxon>Actinomycetota</taxon>
        <taxon>Actinomycetes</taxon>
        <taxon>Propionibacteriales</taxon>
        <taxon>Nocardioidaceae</taxon>
        <taxon>Nocardioides</taxon>
    </lineage>
</organism>
<evidence type="ECO:0000313" key="2">
    <source>
        <dbReference type="Proteomes" id="UP000198832"/>
    </source>
</evidence>
<protein>
    <recommendedName>
        <fullName evidence="3">WXG100 family type VII secretion target</fullName>
    </recommendedName>
</protein>
<dbReference type="Proteomes" id="UP000198832">
    <property type="component" value="Unassembled WGS sequence"/>
</dbReference>
<dbReference type="Gene3D" id="1.10.287.1060">
    <property type="entry name" value="ESAT-6-like"/>
    <property type="match status" value="1"/>
</dbReference>
<keyword evidence="2" id="KW-1185">Reference proteome</keyword>
<dbReference type="SUPFAM" id="SSF140453">
    <property type="entry name" value="EsxAB dimer-like"/>
    <property type="match status" value="1"/>
</dbReference>
<dbReference type="InterPro" id="IPR036689">
    <property type="entry name" value="ESAT-6-like_sf"/>
</dbReference>
<dbReference type="STRING" id="574651.SAMN04487968_112122"/>
<accession>A0A1I1MIL5</accession>
<dbReference type="EMBL" id="FOLB01000012">
    <property type="protein sequence ID" value="SFC85269.1"/>
    <property type="molecule type" value="Genomic_DNA"/>
</dbReference>
<dbReference type="RefSeq" id="WP_091125649.1">
    <property type="nucleotide sequence ID" value="NZ_FOLB01000012.1"/>
</dbReference>
<evidence type="ECO:0008006" key="3">
    <source>
        <dbReference type="Google" id="ProtNLM"/>
    </source>
</evidence>
<evidence type="ECO:0000313" key="1">
    <source>
        <dbReference type="EMBL" id="SFC85269.1"/>
    </source>
</evidence>
<name>A0A1I1MIL5_9ACTN</name>